<dbReference type="EC" id="5.6.2.4" evidence="13"/>
<keyword evidence="20" id="KW-1185">Reference proteome</keyword>
<proteinExistence type="inferred from homology"/>
<evidence type="ECO:0000256" key="5">
    <source>
        <dbReference type="ARBA" id="ARBA00022801"/>
    </source>
</evidence>
<dbReference type="PANTHER" id="PTHR11070">
    <property type="entry name" value="UVRD / RECB / PCRA DNA HELICASE FAMILY MEMBER"/>
    <property type="match status" value="1"/>
</dbReference>
<dbReference type="Pfam" id="PF13361">
    <property type="entry name" value="UvrD_C"/>
    <property type="match status" value="1"/>
</dbReference>
<evidence type="ECO:0000256" key="13">
    <source>
        <dbReference type="ARBA" id="ARBA00034808"/>
    </source>
</evidence>
<feature type="domain" description="UvrD-like helicase ATP-binding" evidence="17">
    <location>
        <begin position="18"/>
        <end position="360"/>
    </location>
</feature>
<evidence type="ECO:0000256" key="14">
    <source>
        <dbReference type="ARBA" id="ARBA00048988"/>
    </source>
</evidence>
<keyword evidence="5 15" id="KW-0378">Hydrolase</keyword>
<evidence type="ECO:0000256" key="11">
    <source>
        <dbReference type="ARBA" id="ARBA00023235"/>
    </source>
</evidence>
<evidence type="ECO:0000256" key="12">
    <source>
        <dbReference type="ARBA" id="ARBA00034617"/>
    </source>
</evidence>
<dbReference type="RefSeq" id="WP_151843822.1">
    <property type="nucleotide sequence ID" value="NZ_WBZJ01000001.1"/>
</dbReference>
<evidence type="ECO:0000256" key="7">
    <source>
        <dbReference type="ARBA" id="ARBA00022839"/>
    </source>
</evidence>
<dbReference type="Proteomes" id="UP000436181">
    <property type="component" value="Unassembled WGS sequence"/>
</dbReference>
<dbReference type="PANTHER" id="PTHR11070:SF55">
    <property type="entry name" value="DNA 3'-5' HELICASE"/>
    <property type="match status" value="1"/>
</dbReference>
<evidence type="ECO:0000256" key="4">
    <source>
        <dbReference type="ARBA" id="ARBA00022763"/>
    </source>
</evidence>
<name>A0ABQ6VFA0_9CORY</name>
<feature type="compositionally biased region" description="Basic and acidic residues" evidence="16">
    <location>
        <begin position="900"/>
        <end position="910"/>
    </location>
</feature>
<dbReference type="InterPro" id="IPR014017">
    <property type="entry name" value="DNA_helicase_UvrD-like_C"/>
</dbReference>
<keyword evidence="8 15" id="KW-0067">ATP-binding</keyword>
<comment type="similarity">
    <text evidence="1">Belongs to the helicase family. UvrD subfamily.</text>
</comment>
<evidence type="ECO:0000256" key="15">
    <source>
        <dbReference type="PROSITE-ProRule" id="PRU00560"/>
    </source>
</evidence>
<comment type="caution">
    <text evidence="19">The sequence shown here is derived from an EMBL/GenBank/DDBJ whole genome shotgun (WGS) entry which is preliminary data.</text>
</comment>
<dbReference type="Gene3D" id="1.10.486.10">
    <property type="entry name" value="PCRA, domain 4"/>
    <property type="match status" value="1"/>
</dbReference>
<dbReference type="EMBL" id="WBZJ01000001">
    <property type="protein sequence ID" value="KAB3522998.1"/>
    <property type="molecule type" value="Genomic_DNA"/>
</dbReference>
<evidence type="ECO:0000256" key="9">
    <source>
        <dbReference type="ARBA" id="ARBA00023125"/>
    </source>
</evidence>
<reference evidence="19 20" key="1">
    <citation type="submission" date="2019-10" db="EMBL/GenBank/DDBJ databases">
        <title>Corynebacterium sp novel species isolated from the respiratory tract of Marmot.</title>
        <authorList>
            <person name="Zhang G."/>
        </authorList>
    </citation>
    <scope>NUCLEOTIDE SEQUENCE [LARGE SCALE GENOMIC DNA]</scope>
    <source>
        <strain evidence="19 20">336</strain>
    </source>
</reference>
<dbReference type="Gene3D" id="3.90.320.10">
    <property type="match status" value="1"/>
</dbReference>
<keyword evidence="7" id="KW-0269">Exonuclease</keyword>
<evidence type="ECO:0000259" key="17">
    <source>
        <dbReference type="PROSITE" id="PS51198"/>
    </source>
</evidence>
<protein>
    <recommendedName>
        <fullName evidence="13">DNA 3'-5' helicase</fullName>
        <ecNumber evidence="13">5.6.2.4</ecNumber>
    </recommendedName>
</protein>
<dbReference type="CDD" id="cd17932">
    <property type="entry name" value="DEXQc_UvrD"/>
    <property type="match status" value="1"/>
</dbReference>
<evidence type="ECO:0000256" key="10">
    <source>
        <dbReference type="ARBA" id="ARBA00023204"/>
    </source>
</evidence>
<dbReference type="Pfam" id="PF00580">
    <property type="entry name" value="UvrD-helicase"/>
    <property type="match status" value="1"/>
</dbReference>
<evidence type="ECO:0000256" key="16">
    <source>
        <dbReference type="SAM" id="MobiDB-lite"/>
    </source>
</evidence>
<comment type="catalytic activity">
    <reaction evidence="14">
        <text>ATP + H2O = ADP + phosphate + H(+)</text>
        <dbReference type="Rhea" id="RHEA:13065"/>
        <dbReference type="ChEBI" id="CHEBI:15377"/>
        <dbReference type="ChEBI" id="CHEBI:15378"/>
        <dbReference type="ChEBI" id="CHEBI:30616"/>
        <dbReference type="ChEBI" id="CHEBI:43474"/>
        <dbReference type="ChEBI" id="CHEBI:456216"/>
        <dbReference type="EC" id="5.6.2.4"/>
    </reaction>
</comment>
<dbReference type="InterPro" id="IPR013986">
    <property type="entry name" value="DExx_box_DNA_helicase_dom_sf"/>
</dbReference>
<feature type="binding site" evidence="15">
    <location>
        <begin position="39"/>
        <end position="46"/>
    </location>
    <ligand>
        <name>ATP</name>
        <dbReference type="ChEBI" id="CHEBI:30616"/>
    </ligand>
</feature>
<feature type="domain" description="UvrD-like helicase C-terminal" evidence="18">
    <location>
        <begin position="366"/>
        <end position="705"/>
    </location>
</feature>
<keyword evidence="6 15" id="KW-0347">Helicase</keyword>
<dbReference type="Gene3D" id="1.10.10.160">
    <property type="match status" value="1"/>
</dbReference>
<dbReference type="InterPro" id="IPR000212">
    <property type="entry name" value="DNA_helicase_UvrD/REP"/>
</dbReference>
<keyword evidence="10" id="KW-0234">DNA repair</keyword>
<dbReference type="InterPro" id="IPR011604">
    <property type="entry name" value="PDDEXK-like_dom_sf"/>
</dbReference>
<dbReference type="PROSITE" id="PS51198">
    <property type="entry name" value="UVRD_HELICASE_ATP_BIND"/>
    <property type="match status" value="1"/>
</dbReference>
<organism evidence="19 20">
    <name type="scientific">Corynebacterium zhongnanshanii</name>
    <dbReference type="NCBI Taxonomy" id="2768834"/>
    <lineage>
        <taxon>Bacteria</taxon>
        <taxon>Bacillati</taxon>
        <taxon>Actinomycetota</taxon>
        <taxon>Actinomycetes</taxon>
        <taxon>Mycobacteriales</taxon>
        <taxon>Corynebacteriaceae</taxon>
        <taxon>Corynebacterium</taxon>
    </lineage>
</organism>
<feature type="region of interest" description="Disordered" evidence="16">
    <location>
        <begin position="900"/>
        <end position="924"/>
    </location>
</feature>
<evidence type="ECO:0000313" key="19">
    <source>
        <dbReference type="EMBL" id="KAB3522998.1"/>
    </source>
</evidence>
<evidence type="ECO:0000256" key="3">
    <source>
        <dbReference type="ARBA" id="ARBA00022741"/>
    </source>
</evidence>
<dbReference type="SUPFAM" id="SSF52540">
    <property type="entry name" value="P-loop containing nucleoside triphosphate hydrolases"/>
    <property type="match status" value="1"/>
</dbReference>
<evidence type="ECO:0000256" key="8">
    <source>
        <dbReference type="ARBA" id="ARBA00022840"/>
    </source>
</evidence>
<keyword evidence="11" id="KW-0413">Isomerase</keyword>
<dbReference type="Pfam" id="PF12705">
    <property type="entry name" value="PDDEXK_1"/>
    <property type="match status" value="1"/>
</dbReference>
<dbReference type="PROSITE" id="PS51217">
    <property type="entry name" value="UVRD_HELICASE_CTER"/>
    <property type="match status" value="1"/>
</dbReference>
<accession>A0ABQ6VFA0</accession>
<sequence length="1196" mass="133442">MRDISPLELSQKLNQQFPPTEHQAAVIGAPGTGAMLVVAGAGAGKTETMAARVVWLVANGYVRPEQVLGLTFTRKAAAELGKRIRSRLQTLARSSFMQDLPADDPRHEILKNISPAVSTYDAYAGDIVREYGLLAPVEPSARVITDAERWMITRDVLNEWREPLPGRNMGTMIKDIHQLSDELDNHLVDIHEAAEETRAAIDNLVNLDSSKKDKPEYFSGDNQKFLKAQEKRLAILPLVEACRRRLTELNVMTFGQQMSLAARVVENNAIVGEEQRRRFRVIMLDEYQDTGHAQRILLRNLFGNGLDEQLSVTAVGDPMQSIYMFRGATASNLEKFREDFPDAQGRPAQKLELTTSWRNPKGVLDLANVTSSWSMEDGGRTRLVSALQPRDGADEGDIHLAFFDEREQELEWLADNLERQWKDRAAAGHGPAEHPFSAAVLVTKNRDAVPIYTKLVERGVPAEMTAGVGLLYIPEVADVFATLRVLVDPEDDVAMLRILTSPRWNIGAADIRALQRRAKQLHRHANAQGLGQHVDSGTDDEEIPDELRHLPESLVQEVIRHVPDPTESGVCLADALADLGQATEFGMSQEGATRLTELAAELRELRQYSLPKSLVDLVTDVEQSLGVRTEVLTRWHSDRETSIGTSHLDHFADIVRSFSEVTSGNASDLVSYLLAARDEEGGLEPGEVQKKSDTVQILTIHKAKGLEWDIVAVPHAERANFGDAEKRPSVSTWVSQASRIPSSLRGDATPDPRMETMPVLLEENEGKNGRRTRAHHNKDVVQFKQAVGCFEAKERDRLFYVGITRTERVLYVSGAAYGSNDSGSDPSVAMTLLRNHLATKHGLPTGEEGLESFEQVPEIDHWSSLGGVVSASAIKAYEKEQVHSRETELMWPSDALNESRKDYQERRKEGLVGPEPEASVEELRWPRPASEKRINAAAFYEQATRSPQESQGTDTGADTDQIRAWNSETDLLIEEFQQSARTTVSIPLDIRLTATEAVALKRDPEEFARRRRRPVPMEPQPYAKRGTAFHTWLENYYGTTSLLDEDQLPGAADATLNDPELEKLKEAFLRSEWKDRTPHAVEGAYSVTLAGHVYEGRIDAIFKDGEDPTTGWMVVDWKTGRKPTAENMAAAVTQLAVYRLAWAKVLSAQLGVTVDPENVRAAFHYVRTNETFEPEYLPTADELHEHLNFTSVLREK</sequence>
<dbReference type="InterPro" id="IPR014016">
    <property type="entry name" value="UvrD-like_ATP-bd"/>
</dbReference>
<dbReference type="InterPro" id="IPR038726">
    <property type="entry name" value="PDDEXK_AddAB-type"/>
</dbReference>
<dbReference type="InterPro" id="IPR027417">
    <property type="entry name" value="P-loop_NTPase"/>
</dbReference>
<keyword evidence="4" id="KW-0227">DNA damage</keyword>
<gene>
    <name evidence="19" type="ORF">F8377_02205</name>
</gene>
<evidence type="ECO:0000256" key="1">
    <source>
        <dbReference type="ARBA" id="ARBA00009922"/>
    </source>
</evidence>
<evidence type="ECO:0000256" key="6">
    <source>
        <dbReference type="ARBA" id="ARBA00022806"/>
    </source>
</evidence>
<keyword evidence="3 15" id="KW-0547">Nucleotide-binding</keyword>
<dbReference type="Gene3D" id="3.40.50.300">
    <property type="entry name" value="P-loop containing nucleotide triphosphate hydrolases"/>
    <property type="match status" value="3"/>
</dbReference>
<evidence type="ECO:0000313" key="20">
    <source>
        <dbReference type="Proteomes" id="UP000436181"/>
    </source>
</evidence>
<dbReference type="GO" id="GO:0004386">
    <property type="term" value="F:helicase activity"/>
    <property type="evidence" value="ECO:0007669"/>
    <property type="project" value="UniProtKB-KW"/>
</dbReference>
<keyword evidence="9" id="KW-0238">DNA-binding</keyword>
<evidence type="ECO:0000256" key="2">
    <source>
        <dbReference type="ARBA" id="ARBA00022722"/>
    </source>
</evidence>
<evidence type="ECO:0000259" key="18">
    <source>
        <dbReference type="PROSITE" id="PS51217"/>
    </source>
</evidence>
<keyword evidence="2" id="KW-0540">Nuclease</keyword>
<comment type="catalytic activity">
    <reaction evidence="12">
        <text>Couples ATP hydrolysis with the unwinding of duplex DNA by translocating in the 3'-5' direction.</text>
        <dbReference type="EC" id="5.6.2.4"/>
    </reaction>
</comment>